<dbReference type="InterPro" id="IPR036249">
    <property type="entry name" value="Thioredoxin-like_sf"/>
</dbReference>
<dbReference type="Pfam" id="PF00085">
    <property type="entry name" value="Thioredoxin"/>
    <property type="match status" value="1"/>
</dbReference>
<keyword evidence="2" id="KW-0813">Transport</keyword>
<proteinExistence type="inferred from homology"/>
<evidence type="ECO:0000256" key="6">
    <source>
        <dbReference type="NCBIfam" id="TIGR01068"/>
    </source>
</evidence>
<name>A0ABV3DJC9_9ACTN</name>
<dbReference type="Gene3D" id="3.40.30.10">
    <property type="entry name" value="Glutaredoxin"/>
    <property type="match status" value="1"/>
</dbReference>
<dbReference type="InterPro" id="IPR017937">
    <property type="entry name" value="Thioredoxin_CS"/>
</dbReference>
<evidence type="ECO:0000256" key="3">
    <source>
        <dbReference type="ARBA" id="ARBA00022982"/>
    </source>
</evidence>
<keyword evidence="5" id="KW-0676">Redox-active center</keyword>
<dbReference type="RefSeq" id="WP_358354914.1">
    <property type="nucleotide sequence ID" value="NZ_JBEZFP010000040.1"/>
</dbReference>
<dbReference type="PROSITE" id="PS51352">
    <property type="entry name" value="THIOREDOXIN_2"/>
    <property type="match status" value="1"/>
</dbReference>
<keyword evidence="10" id="KW-1185">Reference proteome</keyword>
<keyword evidence="4" id="KW-1015">Disulfide bond</keyword>
<organism evidence="9 10">
    <name type="scientific">Streptodolium elevatio</name>
    <dbReference type="NCBI Taxonomy" id="3157996"/>
    <lineage>
        <taxon>Bacteria</taxon>
        <taxon>Bacillati</taxon>
        <taxon>Actinomycetota</taxon>
        <taxon>Actinomycetes</taxon>
        <taxon>Kitasatosporales</taxon>
        <taxon>Streptomycetaceae</taxon>
        <taxon>Streptodolium</taxon>
    </lineage>
</organism>
<protein>
    <recommendedName>
        <fullName evidence="6 7">Thioredoxin</fullName>
    </recommendedName>
</protein>
<evidence type="ECO:0000256" key="7">
    <source>
        <dbReference type="PIRNR" id="PIRNR000077"/>
    </source>
</evidence>
<dbReference type="PANTHER" id="PTHR45663">
    <property type="entry name" value="GEO12009P1"/>
    <property type="match status" value="1"/>
</dbReference>
<evidence type="ECO:0000256" key="5">
    <source>
        <dbReference type="ARBA" id="ARBA00023284"/>
    </source>
</evidence>
<keyword evidence="3" id="KW-0249">Electron transport</keyword>
<evidence type="ECO:0000313" key="9">
    <source>
        <dbReference type="EMBL" id="MEU8135294.1"/>
    </source>
</evidence>
<feature type="domain" description="Thioredoxin" evidence="8">
    <location>
        <begin position="1"/>
        <end position="106"/>
    </location>
</feature>
<dbReference type="CDD" id="cd02947">
    <property type="entry name" value="TRX_family"/>
    <property type="match status" value="1"/>
</dbReference>
<dbReference type="SUPFAM" id="SSF52833">
    <property type="entry name" value="Thioredoxin-like"/>
    <property type="match status" value="1"/>
</dbReference>
<dbReference type="InterPro" id="IPR013766">
    <property type="entry name" value="Thioredoxin_domain"/>
</dbReference>
<dbReference type="PRINTS" id="PR00421">
    <property type="entry name" value="THIOREDOXIN"/>
</dbReference>
<evidence type="ECO:0000256" key="2">
    <source>
        <dbReference type="ARBA" id="ARBA00022448"/>
    </source>
</evidence>
<evidence type="ECO:0000259" key="8">
    <source>
        <dbReference type="PROSITE" id="PS51352"/>
    </source>
</evidence>
<dbReference type="NCBIfam" id="TIGR01068">
    <property type="entry name" value="thioredoxin"/>
    <property type="match status" value="1"/>
</dbReference>
<evidence type="ECO:0000256" key="4">
    <source>
        <dbReference type="ARBA" id="ARBA00023157"/>
    </source>
</evidence>
<comment type="caution">
    <text evidence="9">The sequence shown here is derived from an EMBL/GenBank/DDBJ whole genome shotgun (WGS) entry which is preliminary data.</text>
</comment>
<dbReference type="PANTHER" id="PTHR45663:SF11">
    <property type="entry name" value="GEO12009P1"/>
    <property type="match status" value="1"/>
</dbReference>
<dbReference type="PIRSF" id="PIRSF000077">
    <property type="entry name" value="Thioredoxin"/>
    <property type="match status" value="1"/>
</dbReference>
<comment type="similarity">
    <text evidence="1 7">Belongs to the thioredoxin family.</text>
</comment>
<dbReference type="Proteomes" id="UP001551482">
    <property type="component" value="Unassembled WGS sequence"/>
</dbReference>
<evidence type="ECO:0000256" key="1">
    <source>
        <dbReference type="ARBA" id="ARBA00008987"/>
    </source>
</evidence>
<accession>A0ABV3DJC9</accession>
<dbReference type="EMBL" id="JBEZFP010000040">
    <property type="protein sequence ID" value="MEU8135294.1"/>
    <property type="molecule type" value="Genomic_DNA"/>
</dbReference>
<sequence length="106" mass="11396">MSTLSPVTDATFADEVLASDTPVLVDFTAAWCGPCRMIDPVLGDIAAEESRFRIVSLDVDANPETTAAYGVLSMPTLMLFRAGEPVKSLVGARPKRRLLAELDEVL</sequence>
<dbReference type="PROSITE" id="PS00194">
    <property type="entry name" value="THIOREDOXIN_1"/>
    <property type="match status" value="1"/>
</dbReference>
<dbReference type="InterPro" id="IPR005746">
    <property type="entry name" value="Thioredoxin"/>
</dbReference>
<gene>
    <name evidence="9" type="primary">trxA</name>
    <name evidence="9" type="ORF">AB0C36_17450</name>
</gene>
<evidence type="ECO:0000313" key="10">
    <source>
        <dbReference type="Proteomes" id="UP001551482"/>
    </source>
</evidence>
<reference evidence="9 10" key="1">
    <citation type="submission" date="2024-06" db="EMBL/GenBank/DDBJ databases">
        <title>The Natural Products Discovery Center: Release of the First 8490 Sequenced Strains for Exploring Actinobacteria Biosynthetic Diversity.</title>
        <authorList>
            <person name="Kalkreuter E."/>
            <person name="Kautsar S.A."/>
            <person name="Yang D."/>
            <person name="Bader C.D."/>
            <person name="Teijaro C.N."/>
            <person name="Fluegel L."/>
            <person name="Davis C.M."/>
            <person name="Simpson J.R."/>
            <person name="Lauterbach L."/>
            <person name="Steele A.D."/>
            <person name="Gui C."/>
            <person name="Meng S."/>
            <person name="Li G."/>
            <person name="Viehrig K."/>
            <person name="Ye F."/>
            <person name="Su P."/>
            <person name="Kiefer A.F."/>
            <person name="Nichols A."/>
            <person name="Cepeda A.J."/>
            <person name="Yan W."/>
            <person name="Fan B."/>
            <person name="Jiang Y."/>
            <person name="Adhikari A."/>
            <person name="Zheng C.-J."/>
            <person name="Schuster L."/>
            <person name="Cowan T.M."/>
            <person name="Smanski M.J."/>
            <person name="Chevrette M.G."/>
            <person name="De Carvalho L.P.S."/>
            <person name="Shen B."/>
        </authorList>
    </citation>
    <scope>NUCLEOTIDE SEQUENCE [LARGE SCALE GENOMIC DNA]</scope>
    <source>
        <strain evidence="9 10">NPDC048946</strain>
    </source>
</reference>